<evidence type="ECO:0000256" key="1">
    <source>
        <dbReference type="SAM" id="MobiDB-lite"/>
    </source>
</evidence>
<feature type="non-terminal residue" evidence="2">
    <location>
        <position position="1"/>
    </location>
</feature>
<feature type="compositionally biased region" description="Basic and acidic residues" evidence="1">
    <location>
        <begin position="1"/>
        <end position="24"/>
    </location>
</feature>
<dbReference type="AlphaFoldDB" id="A0A9P6FKH3"/>
<feature type="non-terminal residue" evidence="2">
    <location>
        <position position="258"/>
    </location>
</feature>
<proteinExistence type="predicted"/>
<evidence type="ECO:0000313" key="3">
    <source>
        <dbReference type="Proteomes" id="UP000780801"/>
    </source>
</evidence>
<gene>
    <name evidence="2" type="ORF">BGW38_009125</name>
</gene>
<dbReference type="Proteomes" id="UP000780801">
    <property type="component" value="Unassembled WGS sequence"/>
</dbReference>
<comment type="caution">
    <text evidence="2">The sequence shown here is derived from an EMBL/GenBank/DDBJ whole genome shotgun (WGS) entry which is preliminary data.</text>
</comment>
<dbReference type="OrthoDB" id="2444051at2759"/>
<keyword evidence="3" id="KW-1185">Reference proteome</keyword>
<name>A0A9P6FKH3_9FUNG</name>
<protein>
    <submittedName>
        <fullName evidence="2">Uncharacterized protein</fullName>
    </submittedName>
</protein>
<accession>A0A9P6FKH3</accession>
<feature type="region of interest" description="Disordered" evidence="1">
    <location>
        <begin position="1"/>
        <end position="37"/>
    </location>
</feature>
<reference evidence="2" key="1">
    <citation type="journal article" date="2020" name="Fungal Divers.">
        <title>Resolving the Mortierellaceae phylogeny through synthesis of multi-gene phylogenetics and phylogenomics.</title>
        <authorList>
            <person name="Vandepol N."/>
            <person name="Liber J."/>
            <person name="Desiro A."/>
            <person name="Na H."/>
            <person name="Kennedy M."/>
            <person name="Barry K."/>
            <person name="Grigoriev I.V."/>
            <person name="Miller A.N."/>
            <person name="O'Donnell K."/>
            <person name="Stajich J.E."/>
            <person name="Bonito G."/>
        </authorList>
    </citation>
    <scope>NUCLEOTIDE SEQUENCE</scope>
    <source>
        <strain evidence="2">KOD1015</strain>
    </source>
</reference>
<evidence type="ECO:0000313" key="2">
    <source>
        <dbReference type="EMBL" id="KAF9558478.1"/>
    </source>
</evidence>
<dbReference type="EMBL" id="JAABOA010006562">
    <property type="protein sequence ID" value="KAF9558478.1"/>
    <property type="molecule type" value="Genomic_DNA"/>
</dbReference>
<sequence>TKRSKPKVDKTSRASRETSCRQERIAQAAAEGTDPKIQERSRNLGSIINDGLKSLCETVSLSKGDTRHLLTTHMAVNLRPSVEAYVAAGHALDFKQSPDDDQSTLCDHVISALKEDIEDTLTQTSRLYTDLGRICIYATEYYISKIMAEHSDIGHRVQRMRAFQAVLKGQDFFRTLAVALYSPSRMRDVQVKEDSALARQIAATFELDFGAAAQKVLERVRKLLDGTVHMHVIEEIARNTSDGIRTQAQHFITTLKSR</sequence>
<organism evidence="2 3">
    <name type="scientific">Lunasporangiospora selenospora</name>
    <dbReference type="NCBI Taxonomy" id="979761"/>
    <lineage>
        <taxon>Eukaryota</taxon>
        <taxon>Fungi</taxon>
        <taxon>Fungi incertae sedis</taxon>
        <taxon>Mucoromycota</taxon>
        <taxon>Mortierellomycotina</taxon>
        <taxon>Mortierellomycetes</taxon>
        <taxon>Mortierellales</taxon>
        <taxon>Mortierellaceae</taxon>
        <taxon>Lunasporangiospora</taxon>
    </lineage>
</organism>